<proteinExistence type="predicted"/>
<comment type="caution">
    <text evidence="1">The sequence shown here is derived from an EMBL/GenBank/DDBJ whole genome shotgun (WGS) entry which is preliminary data.</text>
</comment>
<gene>
    <name evidence="1" type="ORF">DLM65_05425</name>
</gene>
<dbReference type="EMBL" id="QHBU01000101">
    <property type="protein sequence ID" value="PZR81677.1"/>
    <property type="molecule type" value="Genomic_DNA"/>
</dbReference>
<name>A0A2W5ZCJ9_9BACT</name>
<reference evidence="1 2" key="1">
    <citation type="journal article" date="2017" name="Nature">
        <title>Atmospheric trace gases support primary production in Antarctic desert surface soil.</title>
        <authorList>
            <person name="Ji M."/>
            <person name="Greening C."/>
            <person name="Vanwonterghem I."/>
            <person name="Carere C.R."/>
            <person name="Bay S.K."/>
            <person name="Steen J.A."/>
            <person name="Montgomery K."/>
            <person name="Lines T."/>
            <person name="Beardall J."/>
            <person name="van Dorst J."/>
            <person name="Snape I."/>
            <person name="Stott M.B."/>
            <person name="Hugenholtz P."/>
            <person name="Ferrari B.C."/>
        </authorList>
    </citation>
    <scope>NUCLEOTIDE SEQUENCE [LARGE SCALE GENOMIC DNA]</scope>
    <source>
        <strain evidence="1">RRmetagenome_bin12</strain>
    </source>
</reference>
<protein>
    <submittedName>
        <fullName evidence="1">Uncharacterized protein</fullName>
    </submittedName>
</protein>
<evidence type="ECO:0000313" key="1">
    <source>
        <dbReference type="EMBL" id="PZR81677.1"/>
    </source>
</evidence>
<dbReference type="Proteomes" id="UP000248724">
    <property type="component" value="Unassembled WGS sequence"/>
</dbReference>
<accession>A0A2W5ZCJ9</accession>
<evidence type="ECO:0000313" key="2">
    <source>
        <dbReference type="Proteomes" id="UP000248724"/>
    </source>
</evidence>
<organism evidence="1 2">
    <name type="scientific">Candidatus Aeolococcus gillhamiae</name>
    <dbReference type="NCBI Taxonomy" id="3127015"/>
    <lineage>
        <taxon>Bacteria</taxon>
        <taxon>Bacillati</taxon>
        <taxon>Candidatus Dormiibacterota</taxon>
        <taxon>Candidatus Dormibacteria</taxon>
        <taxon>Candidatus Aeolococcales</taxon>
        <taxon>Candidatus Aeolococcaceae</taxon>
        <taxon>Candidatus Aeolococcus</taxon>
    </lineage>
</organism>
<dbReference type="AlphaFoldDB" id="A0A2W5ZCJ9"/>
<sequence length="104" mass="10514">MGGAAALVVAFLLVRIPTTDPLAQVVRTGEKVLAAQASPTTSTSSSTTMVSAAAAIHGRLGSSGYIDAKQNRNFSEAASIAAQRRAQGGLGRVVVIHLGNNSPV</sequence>